<dbReference type="Proteomes" id="UP000595140">
    <property type="component" value="Unassembled WGS sequence"/>
</dbReference>
<proteinExistence type="predicted"/>
<sequence length="145" mass="16356">MFMPEEGDLKWFDHTTTGWKKLDIEPVLHAYNINSWSSLGIIYLPQFAHLVVNQLWALIVSVADFELCLLWYGGHHAGPDTKELSPLYYAMVSICLDPMAPTATLLKEAVLGINAVEVFNCLPYDSVSDDDDHSHLMEEGSLWCL</sequence>
<name>A0A484MSC8_9ASTE</name>
<evidence type="ECO:0000313" key="1">
    <source>
        <dbReference type="EMBL" id="VFQ91815.1"/>
    </source>
</evidence>
<keyword evidence="2" id="KW-1185">Reference proteome</keyword>
<dbReference type="AlphaFoldDB" id="A0A484MSC8"/>
<protein>
    <submittedName>
        <fullName evidence="1">Uncharacterized protein</fullName>
    </submittedName>
</protein>
<gene>
    <name evidence="1" type="ORF">CCAM_LOCUS33591</name>
</gene>
<reference evidence="1 2" key="1">
    <citation type="submission" date="2018-04" db="EMBL/GenBank/DDBJ databases">
        <authorList>
            <person name="Vogel A."/>
        </authorList>
    </citation>
    <scope>NUCLEOTIDE SEQUENCE [LARGE SCALE GENOMIC DNA]</scope>
</reference>
<evidence type="ECO:0000313" key="2">
    <source>
        <dbReference type="Proteomes" id="UP000595140"/>
    </source>
</evidence>
<accession>A0A484MSC8</accession>
<organism evidence="1 2">
    <name type="scientific">Cuscuta campestris</name>
    <dbReference type="NCBI Taxonomy" id="132261"/>
    <lineage>
        <taxon>Eukaryota</taxon>
        <taxon>Viridiplantae</taxon>
        <taxon>Streptophyta</taxon>
        <taxon>Embryophyta</taxon>
        <taxon>Tracheophyta</taxon>
        <taxon>Spermatophyta</taxon>
        <taxon>Magnoliopsida</taxon>
        <taxon>eudicotyledons</taxon>
        <taxon>Gunneridae</taxon>
        <taxon>Pentapetalae</taxon>
        <taxon>asterids</taxon>
        <taxon>lamiids</taxon>
        <taxon>Solanales</taxon>
        <taxon>Convolvulaceae</taxon>
        <taxon>Cuscuteae</taxon>
        <taxon>Cuscuta</taxon>
        <taxon>Cuscuta subgen. Grammica</taxon>
        <taxon>Cuscuta sect. Cleistogrammica</taxon>
    </lineage>
</organism>
<dbReference type="EMBL" id="OOIL02004480">
    <property type="protein sequence ID" value="VFQ91815.1"/>
    <property type="molecule type" value="Genomic_DNA"/>
</dbReference>